<keyword evidence="2" id="KW-1185">Reference proteome</keyword>
<proteinExistence type="predicted"/>
<dbReference type="GO" id="GO:0097431">
    <property type="term" value="C:mitotic spindle pole"/>
    <property type="evidence" value="ECO:0007669"/>
    <property type="project" value="TreeGrafter"/>
</dbReference>
<accession>A0A1I7XMH3</accession>
<dbReference type="GO" id="GO:0005876">
    <property type="term" value="C:spindle microtubule"/>
    <property type="evidence" value="ECO:0007669"/>
    <property type="project" value="TreeGrafter"/>
</dbReference>
<sequence>MLVHVIIASITILTVAEACCGIGFTTCCWAYAPPAVIGYTRVRTTHSFSTSTIRFLLFFSRFYFASVTFQIPIYAKVTRPVPDTYPSLPQAPPYSIPDQSLAPLPPSPPSPIDYNVVPSSPSQHTFDDIIELLNAYDGKEAYKQLKKLEDSSVDKAEWSRWCADACYIISNNEYEQRLFWLKKSREHALTAHSLNPNSIAILKILCSTTGRLAEESRLKDKLDFGFEFKTYLDKAIAMDPHAFELLHMRGRFSFRVATLNYLDRIMARTIGNLPQVTLDEALKDLLDAESLMNDVVENKLFIGKVYYAKGDYENAKMWLTEVANLECEEEDCIEQEYVNDAREMLQLKMLPQ</sequence>
<name>A0A1I7XMH3_HETBA</name>
<dbReference type="Gene3D" id="1.25.40.10">
    <property type="entry name" value="Tetratricopeptide repeat domain"/>
    <property type="match status" value="1"/>
</dbReference>
<dbReference type="InterPro" id="IPR011990">
    <property type="entry name" value="TPR-like_helical_dom_sf"/>
</dbReference>
<dbReference type="PANTHER" id="PTHR16056:SF36">
    <property type="entry name" value="TETRATRICOPEPTIDE REPEAT PROTEIN"/>
    <property type="match status" value="1"/>
</dbReference>
<evidence type="ECO:0000256" key="1">
    <source>
        <dbReference type="SAM" id="SignalP"/>
    </source>
</evidence>
<dbReference type="Proteomes" id="UP000095283">
    <property type="component" value="Unplaced"/>
</dbReference>
<evidence type="ECO:0000313" key="3">
    <source>
        <dbReference type="WBParaSite" id="Hba_18695"/>
    </source>
</evidence>
<dbReference type="InterPro" id="IPR049039">
    <property type="entry name" value="RMD1-3_a_helical_rpt"/>
</dbReference>
<dbReference type="GO" id="GO:0008017">
    <property type="term" value="F:microtubule binding"/>
    <property type="evidence" value="ECO:0007669"/>
    <property type="project" value="TreeGrafter"/>
</dbReference>
<dbReference type="Pfam" id="PF21033">
    <property type="entry name" value="RMD1-3"/>
    <property type="match status" value="1"/>
</dbReference>
<organism evidence="2 3">
    <name type="scientific">Heterorhabditis bacteriophora</name>
    <name type="common">Entomopathogenic nematode worm</name>
    <dbReference type="NCBI Taxonomy" id="37862"/>
    <lineage>
        <taxon>Eukaryota</taxon>
        <taxon>Metazoa</taxon>
        <taxon>Ecdysozoa</taxon>
        <taxon>Nematoda</taxon>
        <taxon>Chromadorea</taxon>
        <taxon>Rhabditida</taxon>
        <taxon>Rhabditina</taxon>
        <taxon>Rhabditomorpha</taxon>
        <taxon>Strongyloidea</taxon>
        <taxon>Heterorhabditidae</taxon>
        <taxon>Heterorhabditis</taxon>
    </lineage>
</organism>
<dbReference type="WBParaSite" id="Hba_18695">
    <property type="protein sequence ID" value="Hba_18695"/>
    <property type="gene ID" value="Hba_18695"/>
</dbReference>
<evidence type="ECO:0000313" key="2">
    <source>
        <dbReference type="Proteomes" id="UP000095283"/>
    </source>
</evidence>
<dbReference type="GO" id="GO:0005739">
    <property type="term" value="C:mitochondrion"/>
    <property type="evidence" value="ECO:0007669"/>
    <property type="project" value="TreeGrafter"/>
</dbReference>
<keyword evidence="1" id="KW-0732">Signal</keyword>
<reference evidence="3" key="1">
    <citation type="submission" date="2016-11" db="UniProtKB">
        <authorList>
            <consortium name="WormBaseParasite"/>
        </authorList>
    </citation>
    <scope>IDENTIFICATION</scope>
</reference>
<feature type="chain" id="PRO_5009311292" evidence="1">
    <location>
        <begin position="19"/>
        <end position="352"/>
    </location>
</feature>
<protein>
    <submittedName>
        <fullName evidence="3">TPR_REGION domain-containing protein</fullName>
    </submittedName>
</protein>
<dbReference type="PANTHER" id="PTHR16056">
    <property type="entry name" value="REGULATOR OF MICROTUBULE DYNAMICS PROTEIN"/>
    <property type="match status" value="1"/>
</dbReference>
<dbReference type="AlphaFoldDB" id="A0A1I7XMH3"/>
<dbReference type="SUPFAM" id="SSF48452">
    <property type="entry name" value="TPR-like"/>
    <property type="match status" value="1"/>
</dbReference>
<feature type="signal peptide" evidence="1">
    <location>
        <begin position="1"/>
        <end position="18"/>
    </location>
</feature>